<sequence>MDARNPILATAPAGSFPPRANRVRPGRRIADKILITASTLATLIGIVVLGSILLMLIVEGIKGFSPMIFTQPTPGPGSEGGGIANAILGSLVLTVIGIVIATPVGVMAGTYLAEYGRNSKLADLIRFLNDILLSAPSILIGLFVYTLMVRPMGTYSGWAGGVALAIIATPVIVRTTEDMLRLVPSQMREAGVALGAPPSHVIKSVTWRAASAGIVTGILLALARIAGETAPLLFTALNNNSWFNANLLGGIPNLPVMIYQFALSPYQNWQSLAWAGALLITVTILALSIVARLVVKDQRAR</sequence>
<evidence type="ECO:0000313" key="12">
    <source>
        <dbReference type="EMBL" id="GEP01582.1"/>
    </source>
</evidence>
<evidence type="ECO:0000256" key="10">
    <source>
        <dbReference type="RuleBase" id="RU363043"/>
    </source>
</evidence>
<dbReference type="AlphaFoldDB" id="A0A512IV41"/>
<dbReference type="PROSITE" id="PS50928">
    <property type="entry name" value="ABC_TM1"/>
    <property type="match status" value="1"/>
</dbReference>
<feature type="transmembrane region" description="Helical" evidence="10">
    <location>
        <begin position="272"/>
        <end position="295"/>
    </location>
</feature>
<feature type="transmembrane region" description="Helical" evidence="10">
    <location>
        <begin position="83"/>
        <end position="106"/>
    </location>
</feature>
<dbReference type="Proteomes" id="UP000321258">
    <property type="component" value="Unassembled WGS sequence"/>
</dbReference>
<evidence type="ECO:0000256" key="6">
    <source>
        <dbReference type="ARBA" id="ARBA00022592"/>
    </source>
</evidence>
<dbReference type="Pfam" id="PF00528">
    <property type="entry name" value="BPD_transp_1"/>
    <property type="match status" value="1"/>
</dbReference>
<accession>A0A512IV41</accession>
<dbReference type="InterPro" id="IPR005672">
    <property type="entry name" value="Phosphate_PstA"/>
</dbReference>
<dbReference type="GO" id="GO:0035435">
    <property type="term" value="P:phosphate ion transmembrane transport"/>
    <property type="evidence" value="ECO:0007669"/>
    <property type="project" value="InterPro"/>
</dbReference>
<dbReference type="RefSeq" id="WP_147082018.1">
    <property type="nucleotide sequence ID" value="NZ_BJZT01000045.1"/>
</dbReference>
<keyword evidence="9 10" id="KW-0472">Membrane</keyword>
<dbReference type="InterPro" id="IPR000515">
    <property type="entry name" value="MetI-like"/>
</dbReference>
<evidence type="ECO:0000256" key="7">
    <source>
        <dbReference type="ARBA" id="ARBA00022692"/>
    </source>
</evidence>
<keyword evidence="7 10" id="KW-0812">Transmembrane</keyword>
<comment type="similarity">
    <text evidence="2 10">Belongs to the binding-protein-dependent transport system permease family. CysTW subfamily.</text>
</comment>
<evidence type="ECO:0000256" key="8">
    <source>
        <dbReference type="ARBA" id="ARBA00022989"/>
    </source>
</evidence>
<dbReference type="NCBIfam" id="TIGR00974">
    <property type="entry name" value="3a0107s02c"/>
    <property type="match status" value="1"/>
</dbReference>
<dbReference type="Gene3D" id="1.10.3720.10">
    <property type="entry name" value="MetI-like"/>
    <property type="match status" value="1"/>
</dbReference>
<evidence type="ECO:0000256" key="5">
    <source>
        <dbReference type="ARBA" id="ARBA00022475"/>
    </source>
</evidence>
<keyword evidence="13" id="KW-1185">Reference proteome</keyword>
<dbReference type="OrthoDB" id="9775069at2"/>
<comment type="subcellular location">
    <subcellularLocation>
        <location evidence="10">Cell inner membrane</location>
        <topology evidence="10">Multi-pass membrane protein</topology>
    </subcellularLocation>
    <subcellularLocation>
        <location evidence="1">Cell membrane</location>
        <topology evidence="1">Multi-pass membrane protein</topology>
    </subcellularLocation>
</comment>
<evidence type="ECO:0000256" key="1">
    <source>
        <dbReference type="ARBA" id="ARBA00004651"/>
    </source>
</evidence>
<evidence type="ECO:0000259" key="11">
    <source>
        <dbReference type="PROSITE" id="PS50928"/>
    </source>
</evidence>
<evidence type="ECO:0000313" key="13">
    <source>
        <dbReference type="Proteomes" id="UP000321258"/>
    </source>
</evidence>
<evidence type="ECO:0000256" key="4">
    <source>
        <dbReference type="ARBA" id="ARBA00022448"/>
    </source>
</evidence>
<dbReference type="InterPro" id="IPR051408">
    <property type="entry name" value="Phosphate_transprt_permease"/>
</dbReference>
<dbReference type="PANTHER" id="PTHR42922">
    <property type="entry name" value="PHOSPHATE TRANSPORT SYSTEM PERMEASE PROTEIN PSTA"/>
    <property type="match status" value="1"/>
</dbReference>
<dbReference type="SUPFAM" id="SSF161098">
    <property type="entry name" value="MetI-like"/>
    <property type="match status" value="1"/>
</dbReference>
<feature type="domain" description="ABC transmembrane type-1" evidence="11">
    <location>
        <begin position="87"/>
        <end position="291"/>
    </location>
</feature>
<feature type="transmembrane region" description="Helical" evidence="10">
    <location>
        <begin position="127"/>
        <end position="149"/>
    </location>
</feature>
<dbReference type="GO" id="GO:0005886">
    <property type="term" value="C:plasma membrane"/>
    <property type="evidence" value="ECO:0007669"/>
    <property type="project" value="UniProtKB-SubCell"/>
</dbReference>
<keyword evidence="5 10" id="KW-1003">Cell membrane</keyword>
<keyword evidence="6" id="KW-0592">Phosphate transport</keyword>
<comment type="caution">
    <text evidence="12">The sequence shown here is derived from an EMBL/GenBank/DDBJ whole genome shotgun (WGS) entry which is preliminary data.</text>
</comment>
<proteinExistence type="inferred from homology"/>
<evidence type="ECO:0000256" key="2">
    <source>
        <dbReference type="ARBA" id="ARBA00007069"/>
    </source>
</evidence>
<feature type="transmembrane region" description="Helical" evidence="10">
    <location>
        <begin position="33"/>
        <end position="58"/>
    </location>
</feature>
<dbReference type="GO" id="GO:0005315">
    <property type="term" value="F:phosphate transmembrane transporter activity"/>
    <property type="evidence" value="ECO:0007669"/>
    <property type="project" value="InterPro"/>
</dbReference>
<protein>
    <recommendedName>
        <fullName evidence="3 10">Phosphate transport system permease protein PstA</fullName>
    </recommendedName>
</protein>
<comment type="caution">
    <text evidence="10">Lacks conserved residue(s) required for the propagation of feature annotation.</text>
</comment>
<dbReference type="CDD" id="cd06261">
    <property type="entry name" value="TM_PBP2"/>
    <property type="match status" value="1"/>
</dbReference>
<dbReference type="InterPro" id="IPR035906">
    <property type="entry name" value="MetI-like_sf"/>
</dbReference>
<evidence type="ECO:0000256" key="9">
    <source>
        <dbReference type="ARBA" id="ARBA00023136"/>
    </source>
</evidence>
<evidence type="ECO:0000256" key="3">
    <source>
        <dbReference type="ARBA" id="ARBA00016864"/>
    </source>
</evidence>
<feature type="transmembrane region" description="Helical" evidence="10">
    <location>
        <begin position="155"/>
        <end position="173"/>
    </location>
</feature>
<gene>
    <name evidence="12" type="primary">pstA</name>
    <name evidence="12" type="ORF">MHA02_39690</name>
</gene>
<keyword evidence="8 10" id="KW-1133">Transmembrane helix</keyword>
<reference evidence="12 13" key="1">
    <citation type="submission" date="2019-07" db="EMBL/GenBank/DDBJ databases">
        <title>Whole genome shotgun sequence of Methylobacterium haplocladii NBRC 107714.</title>
        <authorList>
            <person name="Hosoyama A."/>
            <person name="Uohara A."/>
            <person name="Ohji S."/>
            <person name="Ichikawa N."/>
        </authorList>
    </citation>
    <scope>NUCLEOTIDE SEQUENCE [LARGE SCALE GENOMIC DNA]</scope>
    <source>
        <strain evidence="12 13">NBRC 107714</strain>
    </source>
</reference>
<dbReference type="EMBL" id="BJZT01000045">
    <property type="protein sequence ID" value="GEP01582.1"/>
    <property type="molecule type" value="Genomic_DNA"/>
</dbReference>
<organism evidence="12 13">
    <name type="scientific">Methylobacterium haplocladii</name>
    <dbReference type="NCBI Taxonomy" id="1176176"/>
    <lineage>
        <taxon>Bacteria</taxon>
        <taxon>Pseudomonadati</taxon>
        <taxon>Pseudomonadota</taxon>
        <taxon>Alphaproteobacteria</taxon>
        <taxon>Hyphomicrobiales</taxon>
        <taxon>Methylobacteriaceae</taxon>
        <taxon>Methylobacterium</taxon>
    </lineage>
</organism>
<name>A0A512IV41_9HYPH</name>
<dbReference type="PANTHER" id="PTHR42922:SF1">
    <property type="entry name" value="PHOSPHATE TRANSPORT SYSTEM PERMEASE PROTEIN PSTA"/>
    <property type="match status" value="1"/>
</dbReference>
<keyword evidence="4" id="KW-0813">Transport</keyword>